<feature type="domain" description="VWFA" evidence="5">
    <location>
        <begin position="290"/>
        <end position="508"/>
    </location>
</feature>
<dbReference type="CDD" id="cd04048">
    <property type="entry name" value="C2A_Copine"/>
    <property type="match status" value="1"/>
</dbReference>
<dbReference type="PANTHER" id="PTHR10857">
    <property type="entry name" value="COPINE"/>
    <property type="match status" value="1"/>
</dbReference>
<dbReference type="CDD" id="cd04047">
    <property type="entry name" value="C2B_Copine"/>
    <property type="match status" value="1"/>
</dbReference>
<feature type="domain" description="C2" evidence="4">
    <location>
        <begin position="1"/>
        <end position="125"/>
    </location>
</feature>
<accession>A0A9P5SJM0</accession>
<dbReference type="InterPro" id="IPR010734">
    <property type="entry name" value="Copine_C"/>
</dbReference>
<dbReference type="AlphaFoldDB" id="A0A9P5SJM0"/>
<dbReference type="GO" id="GO:0005544">
    <property type="term" value="F:calcium-dependent phospholipid binding"/>
    <property type="evidence" value="ECO:0007669"/>
    <property type="project" value="InterPro"/>
</dbReference>
<dbReference type="Gene3D" id="2.60.40.150">
    <property type="entry name" value="C2 domain"/>
    <property type="match status" value="1"/>
</dbReference>
<feature type="compositionally biased region" description="Low complexity" evidence="3">
    <location>
        <begin position="558"/>
        <end position="574"/>
    </location>
</feature>
<feature type="compositionally biased region" description="Polar residues" evidence="3">
    <location>
        <begin position="575"/>
        <end position="586"/>
    </location>
</feature>
<feature type="compositionally biased region" description="Pro residues" evidence="3">
    <location>
        <begin position="663"/>
        <end position="675"/>
    </location>
</feature>
<keyword evidence="7" id="KW-1185">Reference proteome</keyword>
<feature type="region of interest" description="Disordered" evidence="3">
    <location>
        <begin position="523"/>
        <end position="713"/>
    </location>
</feature>
<evidence type="ECO:0000259" key="5">
    <source>
        <dbReference type="PROSITE" id="PS50234"/>
    </source>
</evidence>
<dbReference type="SUPFAM" id="SSF53300">
    <property type="entry name" value="vWA-like"/>
    <property type="match status" value="1"/>
</dbReference>
<reference evidence="6" key="1">
    <citation type="journal article" date="2020" name="Fungal Divers.">
        <title>Resolving the Mortierellaceae phylogeny through synthesis of multi-gene phylogenetics and phylogenomics.</title>
        <authorList>
            <person name="Vandepol N."/>
            <person name="Liber J."/>
            <person name="Desiro A."/>
            <person name="Na H."/>
            <person name="Kennedy M."/>
            <person name="Barry K."/>
            <person name="Grigoriev I.V."/>
            <person name="Miller A.N."/>
            <person name="O'Donnell K."/>
            <person name="Stajich J.E."/>
            <person name="Bonito G."/>
        </authorList>
    </citation>
    <scope>NUCLEOTIDE SEQUENCE</scope>
    <source>
        <strain evidence="6">NVP1</strain>
    </source>
</reference>
<dbReference type="InterPro" id="IPR000008">
    <property type="entry name" value="C2_dom"/>
</dbReference>
<proteinExistence type="inferred from homology"/>
<dbReference type="GO" id="GO:0005886">
    <property type="term" value="C:plasma membrane"/>
    <property type="evidence" value="ECO:0007669"/>
    <property type="project" value="TreeGrafter"/>
</dbReference>
<dbReference type="Pfam" id="PF00168">
    <property type="entry name" value="C2"/>
    <property type="match status" value="2"/>
</dbReference>
<dbReference type="GO" id="GO:0071277">
    <property type="term" value="P:cellular response to calcium ion"/>
    <property type="evidence" value="ECO:0007669"/>
    <property type="project" value="TreeGrafter"/>
</dbReference>
<dbReference type="InterPro" id="IPR045052">
    <property type="entry name" value="Copine"/>
</dbReference>
<evidence type="ECO:0000256" key="3">
    <source>
        <dbReference type="SAM" id="MobiDB-lite"/>
    </source>
</evidence>
<dbReference type="PROSITE" id="PS50004">
    <property type="entry name" value="C2"/>
    <property type="match status" value="1"/>
</dbReference>
<name>A0A9P5SJM0_9FUNG</name>
<evidence type="ECO:0000256" key="2">
    <source>
        <dbReference type="ARBA" id="ARBA00022737"/>
    </source>
</evidence>
<comment type="similarity">
    <text evidence="1">Belongs to the copine family.</text>
</comment>
<sequence length="713" mass="77387">MASTIPLGVPAAPKLELKIKCKGLADLDFLSKSDPQCFVFLMDQKTRTWSKEPIGKTEMILNKLDCEFVKSIVIDYRFESIQPIRFTIVDVDNRNNPAWTAQELVGHFDTEVGKIVGSRGRTLAGRLEHPQHRSSNRGTVVVSAEEQSQSKRVIKFNIEATKLTKKGLFSSDPSSFFVIHRASENGVFAPIYQSPVVRSKSNPIWAEFSMKEIQLCNGDPNRQLKIEVKKHKENGRRTPVFTLAELFGSSLPKSFPLSPMPAGTELMIRRMIVTEPPSFLDYLAGGVQLNLVVAIDFTQSNGDPRHPQSLHYKNPSGENDYTRAIRSVGNILQCYDTDKKFPVYGFGGRVNGAVSHCFALNGNPQYPEVDGVDGILAAYWHALQFAELYGPTNFAPVINQTAAICNQHRAGSAEEYYVLLILTDGVITDMDNTVRAIVEGSRLGLSIIIVGIGNANFDNMNVLDADDEPLRANGKVMARDIVQFVPFRDFQVGAFGNEALAEAVLAEVPDQFVSYMTQNKVQARPPPRADTMMAMNNGGVNYAPPMNGAPTGHPSPAPSNYSTSTSSLSQPRNSMSQPQSPTFYNPNPNPYGVTPGAVPPPQAQSPTFYNPNPFGAPPHSPSFAAAGSSYNPNPYNPNPYGAPPGPQYGHAAPGPQYGHAAPAPGPYAAAPPSPYGNPFGLPAQALMAAPPSPVSRSPQVLPDNRGSWSGKGY</sequence>
<evidence type="ECO:0000259" key="4">
    <source>
        <dbReference type="PROSITE" id="PS50004"/>
    </source>
</evidence>
<evidence type="ECO:0000313" key="6">
    <source>
        <dbReference type="EMBL" id="KAF9329285.1"/>
    </source>
</evidence>
<protein>
    <submittedName>
        <fullName evidence="6">Copine-8</fullName>
    </submittedName>
</protein>
<organism evidence="6 7">
    <name type="scientific">Podila minutissima</name>
    <dbReference type="NCBI Taxonomy" id="64525"/>
    <lineage>
        <taxon>Eukaryota</taxon>
        <taxon>Fungi</taxon>
        <taxon>Fungi incertae sedis</taxon>
        <taxon>Mucoromycota</taxon>
        <taxon>Mortierellomycotina</taxon>
        <taxon>Mortierellomycetes</taxon>
        <taxon>Mortierellales</taxon>
        <taxon>Mortierellaceae</taxon>
        <taxon>Podila</taxon>
    </lineage>
</organism>
<evidence type="ECO:0000256" key="1">
    <source>
        <dbReference type="ARBA" id="ARBA00009048"/>
    </source>
</evidence>
<dbReference type="Pfam" id="PF07002">
    <property type="entry name" value="Copine"/>
    <property type="match status" value="1"/>
</dbReference>
<feature type="compositionally biased region" description="Pro residues" evidence="3">
    <location>
        <begin position="634"/>
        <end position="646"/>
    </location>
</feature>
<dbReference type="InterPro" id="IPR002035">
    <property type="entry name" value="VWF_A"/>
</dbReference>
<gene>
    <name evidence="6" type="primary">CPNE8</name>
    <name evidence="6" type="ORF">BG006_007596</name>
</gene>
<feature type="compositionally biased region" description="Low complexity" evidence="3">
    <location>
        <begin position="647"/>
        <end position="662"/>
    </location>
</feature>
<dbReference type="PANTHER" id="PTHR10857:SF106">
    <property type="entry name" value="C2 DOMAIN-CONTAINING PROTEIN"/>
    <property type="match status" value="1"/>
</dbReference>
<dbReference type="InterPro" id="IPR035892">
    <property type="entry name" value="C2_domain_sf"/>
</dbReference>
<dbReference type="PROSITE" id="PS50234">
    <property type="entry name" value="VWFA"/>
    <property type="match status" value="1"/>
</dbReference>
<dbReference type="EMBL" id="JAAAUY010000488">
    <property type="protein sequence ID" value="KAF9329285.1"/>
    <property type="molecule type" value="Genomic_DNA"/>
</dbReference>
<keyword evidence="2" id="KW-0677">Repeat</keyword>
<dbReference type="SMART" id="SM00327">
    <property type="entry name" value="VWA"/>
    <property type="match status" value="1"/>
</dbReference>
<dbReference type="InterPro" id="IPR037768">
    <property type="entry name" value="C2B_Copine"/>
</dbReference>
<dbReference type="SUPFAM" id="SSF49562">
    <property type="entry name" value="C2 domain (Calcium/lipid-binding domain, CaLB)"/>
    <property type="match status" value="2"/>
</dbReference>
<evidence type="ECO:0000313" key="7">
    <source>
        <dbReference type="Proteomes" id="UP000696485"/>
    </source>
</evidence>
<comment type="caution">
    <text evidence="6">The sequence shown here is derived from an EMBL/GenBank/DDBJ whole genome shotgun (WGS) entry which is preliminary data.</text>
</comment>
<dbReference type="InterPro" id="IPR036465">
    <property type="entry name" value="vWFA_dom_sf"/>
</dbReference>
<dbReference type="Proteomes" id="UP000696485">
    <property type="component" value="Unassembled WGS sequence"/>
</dbReference>